<dbReference type="GO" id="GO:0006071">
    <property type="term" value="P:glycerol metabolic process"/>
    <property type="evidence" value="ECO:0007669"/>
    <property type="project" value="UniProtKB-KW"/>
</dbReference>
<evidence type="ECO:0000256" key="5">
    <source>
        <dbReference type="ARBA" id="ARBA00022801"/>
    </source>
</evidence>
<dbReference type="Gene3D" id="3.20.20.190">
    <property type="entry name" value="Phosphatidylinositol (PI) phosphodiesterase"/>
    <property type="match status" value="1"/>
</dbReference>
<keyword evidence="9" id="KW-1185">Reference proteome</keyword>
<dbReference type="GO" id="GO:0008889">
    <property type="term" value="F:glycerophosphodiester phosphodiesterase activity"/>
    <property type="evidence" value="ECO:0007669"/>
    <property type="project" value="UniProtKB-EC"/>
</dbReference>
<evidence type="ECO:0000256" key="4">
    <source>
        <dbReference type="ARBA" id="ARBA00022798"/>
    </source>
</evidence>
<evidence type="ECO:0000313" key="8">
    <source>
        <dbReference type="EMBL" id="QDZ14889.1"/>
    </source>
</evidence>
<evidence type="ECO:0000256" key="1">
    <source>
        <dbReference type="ARBA" id="ARBA00007277"/>
    </source>
</evidence>
<keyword evidence="4" id="KW-0319">Glycerol metabolism</keyword>
<keyword evidence="3" id="KW-0732">Signal</keyword>
<proteinExistence type="inferred from homology"/>
<dbReference type="PROSITE" id="PS51704">
    <property type="entry name" value="GP_PDE"/>
    <property type="match status" value="1"/>
</dbReference>
<keyword evidence="5" id="KW-0378">Hydrolase</keyword>
<dbReference type="OrthoDB" id="9758957at2"/>
<gene>
    <name evidence="8" type="ORF">FPZ11_09055</name>
</gene>
<dbReference type="AlphaFoldDB" id="A0A5B8M4H5"/>
<dbReference type="RefSeq" id="WP_146320202.1">
    <property type="nucleotide sequence ID" value="NZ_CP042305.1"/>
</dbReference>
<protein>
    <recommendedName>
        <fullName evidence="2">glycerophosphodiester phosphodiesterase</fullName>
        <ecNumber evidence="2">3.1.4.46</ecNumber>
    </recommendedName>
</protein>
<name>A0A5B8M4H5_9MICO</name>
<dbReference type="InterPro" id="IPR030395">
    <property type="entry name" value="GP_PDE_dom"/>
</dbReference>
<comment type="catalytic activity">
    <reaction evidence="6">
        <text>a sn-glycero-3-phosphodiester + H2O = an alcohol + sn-glycerol 3-phosphate + H(+)</text>
        <dbReference type="Rhea" id="RHEA:12969"/>
        <dbReference type="ChEBI" id="CHEBI:15377"/>
        <dbReference type="ChEBI" id="CHEBI:15378"/>
        <dbReference type="ChEBI" id="CHEBI:30879"/>
        <dbReference type="ChEBI" id="CHEBI:57597"/>
        <dbReference type="ChEBI" id="CHEBI:83408"/>
        <dbReference type="EC" id="3.1.4.46"/>
    </reaction>
</comment>
<dbReference type="GO" id="GO:0006629">
    <property type="term" value="P:lipid metabolic process"/>
    <property type="evidence" value="ECO:0007669"/>
    <property type="project" value="InterPro"/>
</dbReference>
<dbReference type="InterPro" id="IPR017946">
    <property type="entry name" value="PLC-like_Pdiesterase_TIM-brl"/>
</dbReference>
<dbReference type="Pfam" id="PF03009">
    <property type="entry name" value="GDPD"/>
    <property type="match status" value="1"/>
</dbReference>
<comment type="similarity">
    <text evidence="1">Belongs to the glycerophosphoryl diester phosphodiesterase family.</text>
</comment>
<feature type="domain" description="GP-PDE" evidence="7">
    <location>
        <begin position="7"/>
        <end position="336"/>
    </location>
</feature>
<dbReference type="Proteomes" id="UP000320216">
    <property type="component" value="Chromosome"/>
</dbReference>
<evidence type="ECO:0000313" key="9">
    <source>
        <dbReference type="Proteomes" id="UP000320216"/>
    </source>
</evidence>
<dbReference type="PANTHER" id="PTHR43620:SF7">
    <property type="entry name" value="GLYCEROPHOSPHODIESTER PHOSPHODIESTERASE GDPD5-RELATED"/>
    <property type="match status" value="1"/>
</dbReference>
<dbReference type="EMBL" id="CP042305">
    <property type="protein sequence ID" value="QDZ14889.1"/>
    <property type="molecule type" value="Genomic_DNA"/>
</dbReference>
<evidence type="ECO:0000256" key="2">
    <source>
        <dbReference type="ARBA" id="ARBA00012247"/>
    </source>
</evidence>
<dbReference type="EC" id="3.1.4.46" evidence="2"/>
<sequence length="341" mass="37116">MPSPSVPMIIGHRGAPGYRPEHTRASYELAFALGADAVEPDVVATKDGVLVLRHENEISATTDVASRPEFTDLRTTKLVDGVRRTGWFTEDFTWAQLSTLRAVERLPELRQGSSSFDGRYPIMRLSQLFDLVDRESERAGRSLGLVVELKHATYFEQLGLPLDELFASALLDAGWNDGAGRLVVESFERTVLTGIRARSVRAKSVYLIEATGAPFDAVARDGAAARTYAQEIDGAGLYALATATGHEAIDGISVSKTLLLDAAGDGTTDLVDRAHGVGLQIFTWTLRPENRFLGARFRRGGAAEHFGDWQREYEVIMETGVDAVFADHPDLAIVARDALAG</sequence>
<evidence type="ECO:0000256" key="3">
    <source>
        <dbReference type="ARBA" id="ARBA00022729"/>
    </source>
</evidence>
<dbReference type="SUPFAM" id="SSF51695">
    <property type="entry name" value="PLC-like phosphodiesterases"/>
    <property type="match status" value="1"/>
</dbReference>
<dbReference type="GO" id="GO:0042597">
    <property type="term" value="C:periplasmic space"/>
    <property type="evidence" value="ECO:0007669"/>
    <property type="project" value="TreeGrafter"/>
</dbReference>
<reference evidence="8 9" key="1">
    <citation type="submission" date="2019-07" db="EMBL/GenBank/DDBJ databases">
        <title>Full genome sequence of Humibacter sp. WJ7-1.</title>
        <authorList>
            <person name="Im W.-T."/>
        </authorList>
    </citation>
    <scope>NUCLEOTIDE SEQUENCE [LARGE SCALE GENOMIC DNA]</scope>
    <source>
        <strain evidence="8 9">WJ7-1</strain>
    </source>
</reference>
<evidence type="ECO:0000259" key="7">
    <source>
        <dbReference type="PROSITE" id="PS51704"/>
    </source>
</evidence>
<dbReference type="KEGG" id="huw:FPZ11_09055"/>
<evidence type="ECO:0000256" key="6">
    <source>
        <dbReference type="ARBA" id="ARBA00047512"/>
    </source>
</evidence>
<organism evidence="8 9">
    <name type="scientific">Humibacter ginsenosidimutans</name>
    <dbReference type="NCBI Taxonomy" id="2599293"/>
    <lineage>
        <taxon>Bacteria</taxon>
        <taxon>Bacillati</taxon>
        <taxon>Actinomycetota</taxon>
        <taxon>Actinomycetes</taxon>
        <taxon>Micrococcales</taxon>
        <taxon>Microbacteriaceae</taxon>
        <taxon>Humibacter</taxon>
    </lineage>
</organism>
<accession>A0A5B8M4H5</accession>
<dbReference type="PANTHER" id="PTHR43620">
    <property type="entry name" value="GLYCEROPHOSPHORYL DIESTER PHOSPHODIESTERASE"/>
    <property type="match status" value="1"/>
</dbReference>